<gene>
    <name evidence="9" type="ORF">PS9374_06802</name>
</gene>
<organism evidence="9 10">
    <name type="scientific">Planomonospora sphaerica</name>
    <dbReference type="NCBI Taxonomy" id="161355"/>
    <lineage>
        <taxon>Bacteria</taxon>
        <taxon>Bacillati</taxon>
        <taxon>Actinomycetota</taxon>
        <taxon>Actinomycetes</taxon>
        <taxon>Streptosporangiales</taxon>
        <taxon>Streptosporangiaceae</taxon>
        <taxon>Planomonospora</taxon>
    </lineage>
</organism>
<feature type="domain" description="HAMP" evidence="8">
    <location>
        <begin position="212"/>
        <end position="264"/>
    </location>
</feature>
<dbReference type="InterPro" id="IPR007891">
    <property type="entry name" value="CHASE3"/>
</dbReference>
<feature type="transmembrane region" description="Helical" evidence="6">
    <location>
        <begin position="190"/>
        <end position="211"/>
    </location>
</feature>
<evidence type="ECO:0000313" key="9">
    <source>
        <dbReference type="EMBL" id="GAT71111.1"/>
    </source>
</evidence>
<evidence type="ECO:0000256" key="5">
    <source>
        <dbReference type="PROSITE-ProRule" id="PRU00284"/>
    </source>
</evidence>
<dbReference type="PRINTS" id="PR00260">
    <property type="entry name" value="CHEMTRNSDUCR"/>
</dbReference>
<keyword evidence="6" id="KW-0472">Membrane</keyword>
<comment type="similarity">
    <text evidence="4">Belongs to the methyl-accepting chemotaxis (MCP) protein family.</text>
</comment>
<proteinExistence type="inferred from homology"/>
<dbReference type="STRING" id="161355.PS9374_06802"/>
<dbReference type="PANTHER" id="PTHR32089">
    <property type="entry name" value="METHYL-ACCEPTING CHEMOTAXIS PROTEIN MCPB"/>
    <property type="match status" value="1"/>
</dbReference>
<dbReference type="AlphaFoldDB" id="A0A171DPY0"/>
<feature type="transmembrane region" description="Helical" evidence="6">
    <location>
        <begin position="18"/>
        <end position="37"/>
    </location>
</feature>
<dbReference type="PANTHER" id="PTHR32089:SF112">
    <property type="entry name" value="LYSOZYME-LIKE PROTEIN-RELATED"/>
    <property type="match status" value="1"/>
</dbReference>
<dbReference type="CDD" id="cd06225">
    <property type="entry name" value="HAMP"/>
    <property type="match status" value="1"/>
</dbReference>
<evidence type="ECO:0000259" key="7">
    <source>
        <dbReference type="PROSITE" id="PS50111"/>
    </source>
</evidence>
<reference evidence="9 10" key="1">
    <citation type="journal article" date="2016" name="Genome Announc.">
        <title>Draft Genome Sequence of Planomonospora sphaerica JCM9374, a Rare Actinomycete.</title>
        <authorList>
            <person name="Dohra H."/>
            <person name="Suzuki T."/>
            <person name="Inoue Y."/>
            <person name="Kodani S."/>
        </authorList>
    </citation>
    <scope>NUCLEOTIDE SEQUENCE [LARGE SCALE GENOMIC DNA]</scope>
    <source>
        <strain evidence="9 10">JCM 9374</strain>
    </source>
</reference>
<dbReference type="InterPro" id="IPR003660">
    <property type="entry name" value="HAMP_dom"/>
</dbReference>
<dbReference type="GO" id="GO:0006935">
    <property type="term" value="P:chemotaxis"/>
    <property type="evidence" value="ECO:0007669"/>
    <property type="project" value="InterPro"/>
</dbReference>
<dbReference type="Pfam" id="PF00015">
    <property type="entry name" value="MCPsignal"/>
    <property type="match status" value="1"/>
</dbReference>
<keyword evidence="2 6" id="KW-1133">Transmembrane helix</keyword>
<reference evidence="10" key="2">
    <citation type="submission" date="2016-04" db="EMBL/GenBank/DDBJ databases">
        <title>Planomonospora sphaerica JCM9374 whole genome shotgun sequence.</title>
        <authorList>
            <person name="Suzuki T."/>
            <person name="Dohra H."/>
            <person name="Kodani S."/>
        </authorList>
    </citation>
    <scope>NUCLEOTIDE SEQUENCE [LARGE SCALE GENOMIC DNA]</scope>
    <source>
        <strain evidence="10">JCM 9374</strain>
    </source>
</reference>
<dbReference type="Proteomes" id="UP000077701">
    <property type="component" value="Unassembled WGS sequence"/>
</dbReference>
<dbReference type="SMART" id="SM00304">
    <property type="entry name" value="HAMP"/>
    <property type="match status" value="1"/>
</dbReference>
<evidence type="ECO:0000256" key="2">
    <source>
        <dbReference type="ARBA" id="ARBA00022989"/>
    </source>
</evidence>
<dbReference type="Gene3D" id="1.10.287.950">
    <property type="entry name" value="Methyl-accepting chemotaxis protein"/>
    <property type="match status" value="1"/>
</dbReference>
<dbReference type="RefSeq" id="WP_068903963.1">
    <property type="nucleotide sequence ID" value="NZ_BDCX01000022.1"/>
</dbReference>
<keyword evidence="3 5" id="KW-0807">Transducer</keyword>
<dbReference type="SMART" id="SM00283">
    <property type="entry name" value="MA"/>
    <property type="match status" value="1"/>
</dbReference>
<dbReference type="GO" id="GO:0004888">
    <property type="term" value="F:transmembrane signaling receptor activity"/>
    <property type="evidence" value="ECO:0007669"/>
    <property type="project" value="InterPro"/>
</dbReference>
<dbReference type="InterPro" id="IPR004089">
    <property type="entry name" value="MCPsignal_dom"/>
</dbReference>
<name>A0A171DPY0_9ACTN</name>
<evidence type="ECO:0000256" key="6">
    <source>
        <dbReference type="SAM" id="Phobius"/>
    </source>
</evidence>
<evidence type="ECO:0000313" key="10">
    <source>
        <dbReference type="Proteomes" id="UP000077701"/>
    </source>
</evidence>
<dbReference type="EMBL" id="BDCX01000022">
    <property type="protein sequence ID" value="GAT71111.1"/>
    <property type="molecule type" value="Genomic_DNA"/>
</dbReference>
<evidence type="ECO:0000256" key="3">
    <source>
        <dbReference type="ARBA" id="ARBA00023224"/>
    </source>
</evidence>
<feature type="domain" description="Methyl-accepting transducer" evidence="7">
    <location>
        <begin position="269"/>
        <end position="512"/>
    </location>
</feature>
<comment type="caution">
    <text evidence="9">The sequence shown here is derived from an EMBL/GenBank/DDBJ whole genome shotgun (WGS) entry which is preliminary data.</text>
</comment>
<protein>
    <submittedName>
        <fullName evidence="9">Methyl-accepting chemotaxis sensory transducer</fullName>
    </submittedName>
</protein>
<sequence>MGTKVRRLVADRKVGTKILVAMAVLALTAVVTGLTALNKIGTLSDEHDRQLERAVPFITGLQRAAIDAKAAANDERGFLLTGDTKYSAEAMERFETVDAGLEQAAAAADSPEQAARVEEITASVHAWRDALSAEFTLHATDEAKAAELALGANRELRKTYEEQIDAAMEEATEALAASAKFGETVDSARFLVILVLVVGLVWGAASGLLIIRAITGPVRTVSGVLQRMAAGDLTGRVPVRGRDEIGEMAGALNQAAESMQAAVRVIDSSSDSLAGAAEELTATSAQIAASAEETSAQAGVVTTAADEVSGNVETVAAGAEQMGASIREIAHSADEAAKVAAQAVTAAASTNAIVAKLGVSSAEIGSVIKTITSIAEQTNLLALNATIEAARAGDAGKGFAVVAGEVKDLAQETAKATEDIARRVEAIQADTGGAVEAIAEISQIIARINDYQLTIASAVEEQSATTTEMTRGVAEASAGSGQIAGNISAVAQAAQLTSRSVADTQRAAEDLARMSAELREVVGRFSA</sequence>
<keyword evidence="10" id="KW-1185">Reference proteome</keyword>
<dbReference type="SUPFAM" id="SSF58104">
    <property type="entry name" value="Methyl-accepting chemotaxis protein (MCP) signaling domain"/>
    <property type="match status" value="1"/>
</dbReference>
<dbReference type="PROSITE" id="PS50885">
    <property type="entry name" value="HAMP"/>
    <property type="match status" value="1"/>
</dbReference>
<dbReference type="InterPro" id="IPR004090">
    <property type="entry name" value="Chemotax_Me-accpt_rcpt"/>
</dbReference>
<accession>A0A171DPY0</accession>
<evidence type="ECO:0000259" key="8">
    <source>
        <dbReference type="PROSITE" id="PS50885"/>
    </source>
</evidence>
<evidence type="ECO:0000256" key="4">
    <source>
        <dbReference type="ARBA" id="ARBA00029447"/>
    </source>
</evidence>
<keyword evidence="1 6" id="KW-0812">Transmembrane</keyword>
<dbReference type="GO" id="GO:0007165">
    <property type="term" value="P:signal transduction"/>
    <property type="evidence" value="ECO:0007669"/>
    <property type="project" value="UniProtKB-KW"/>
</dbReference>
<dbReference type="Pfam" id="PF00672">
    <property type="entry name" value="HAMP"/>
    <property type="match status" value="1"/>
</dbReference>
<dbReference type="Pfam" id="PF05227">
    <property type="entry name" value="CHASE3"/>
    <property type="match status" value="1"/>
</dbReference>
<dbReference type="GO" id="GO:0016020">
    <property type="term" value="C:membrane"/>
    <property type="evidence" value="ECO:0007669"/>
    <property type="project" value="InterPro"/>
</dbReference>
<evidence type="ECO:0000256" key="1">
    <source>
        <dbReference type="ARBA" id="ARBA00022692"/>
    </source>
</evidence>
<dbReference type="PROSITE" id="PS50111">
    <property type="entry name" value="CHEMOTAXIS_TRANSDUC_2"/>
    <property type="match status" value="1"/>
</dbReference>